<dbReference type="AlphaFoldDB" id="A0AAE2SCB6"/>
<evidence type="ECO:0000313" key="1">
    <source>
        <dbReference type="EMBL" id="MBK1855828.1"/>
    </source>
</evidence>
<dbReference type="Proteomes" id="UP000634206">
    <property type="component" value="Unassembled WGS sequence"/>
</dbReference>
<accession>A0AAE2SCB6</accession>
<comment type="caution">
    <text evidence="1">The sequence shown here is derived from an EMBL/GenBank/DDBJ whole genome shotgun (WGS) entry which is preliminary data.</text>
</comment>
<dbReference type="RefSeq" id="WP_309490440.1">
    <property type="nucleotide sequence ID" value="NZ_JAENIG010000008.1"/>
</dbReference>
<reference evidence="1" key="1">
    <citation type="submission" date="2021-01" db="EMBL/GenBank/DDBJ databases">
        <title>Modified the classification status of verrucomicrobia.</title>
        <authorList>
            <person name="Feng X."/>
        </authorList>
    </citation>
    <scope>NUCLEOTIDE SEQUENCE</scope>
    <source>
        <strain evidence="1">5K15</strain>
    </source>
</reference>
<keyword evidence="2" id="KW-1185">Reference proteome</keyword>
<proteinExistence type="predicted"/>
<evidence type="ECO:0000313" key="2">
    <source>
        <dbReference type="Proteomes" id="UP000634206"/>
    </source>
</evidence>
<name>A0AAE2SCB6_9BACT</name>
<protein>
    <submittedName>
        <fullName evidence="1">Uncharacterized protein</fullName>
    </submittedName>
</protein>
<gene>
    <name evidence="1" type="ORF">JIN83_12720</name>
</gene>
<dbReference type="EMBL" id="JAENIG010000008">
    <property type="protein sequence ID" value="MBK1855828.1"/>
    <property type="molecule type" value="Genomic_DNA"/>
</dbReference>
<organism evidence="1 2">
    <name type="scientific">Oceaniferula flava</name>
    <dbReference type="NCBI Taxonomy" id="2800421"/>
    <lineage>
        <taxon>Bacteria</taxon>
        <taxon>Pseudomonadati</taxon>
        <taxon>Verrucomicrobiota</taxon>
        <taxon>Verrucomicrobiia</taxon>
        <taxon>Verrucomicrobiales</taxon>
        <taxon>Verrucomicrobiaceae</taxon>
        <taxon>Oceaniferula</taxon>
    </lineage>
</organism>
<sequence>MDSDHLEELKATLAKLPHTEQDHIAGFLLMERMKRNQLVMPVMHQRIDDAEPENWKTWEKTKQSLGDNR</sequence>